<reference evidence="3" key="1">
    <citation type="journal article" date="2019" name="Int. J. Syst. Evol. Microbiol.">
        <title>The Global Catalogue of Microorganisms (GCM) 10K type strain sequencing project: providing services to taxonomists for standard genome sequencing and annotation.</title>
        <authorList>
            <consortium name="The Broad Institute Genomics Platform"/>
            <consortium name="The Broad Institute Genome Sequencing Center for Infectious Disease"/>
            <person name="Wu L."/>
            <person name="Ma J."/>
        </authorList>
    </citation>
    <scope>NUCLEOTIDE SEQUENCE [LARGE SCALE GENOMIC DNA]</scope>
    <source>
        <strain evidence="3">CGMCC 4.7677</strain>
    </source>
</reference>
<dbReference type="RefSeq" id="WP_191242835.1">
    <property type="nucleotide sequence ID" value="NZ_BNAU01000001.1"/>
</dbReference>
<evidence type="ECO:0000313" key="3">
    <source>
        <dbReference type="Proteomes" id="UP000605897"/>
    </source>
</evidence>
<organism evidence="2 3">
    <name type="scientific">Amycolatopsis deserti</name>
    <dbReference type="NCBI Taxonomy" id="185696"/>
    <lineage>
        <taxon>Bacteria</taxon>
        <taxon>Bacillati</taxon>
        <taxon>Actinomycetota</taxon>
        <taxon>Actinomycetes</taxon>
        <taxon>Pseudonocardiales</taxon>
        <taxon>Pseudonocardiaceae</taxon>
        <taxon>Amycolatopsis</taxon>
    </lineage>
</organism>
<name>A0ABQ3IEU6_9PSEU</name>
<keyword evidence="1" id="KW-0732">Signal</keyword>
<dbReference type="Pfam" id="PF19147">
    <property type="entry name" value="DUF5829"/>
    <property type="match status" value="1"/>
</dbReference>
<evidence type="ECO:0000256" key="1">
    <source>
        <dbReference type="SAM" id="SignalP"/>
    </source>
</evidence>
<feature type="chain" id="PRO_5046731157" evidence="1">
    <location>
        <begin position="25"/>
        <end position="307"/>
    </location>
</feature>
<dbReference type="InterPro" id="IPR043869">
    <property type="entry name" value="DUF5829"/>
</dbReference>
<proteinExistence type="predicted"/>
<protein>
    <submittedName>
        <fullName evidence="2">Uncharacterized protein</fullName>
    </submittedName>
</protein>
<evidence type="ECO:0000313" key="2">
    <source>
        <dbReference type="EMBL" id="GHE78345.1"/>
    </source>
</evidence>
<dbReference type="EMBL" id="BNAU01000001">
    <property type="protein sequence ID" value="GHE78345.1"/>
    <property type="molecule type" value="Genomic_DNA"/>
</dbReference>
<sequence>MITQLRIRRTITALTLAVTGAAMAVPAAQADEDGRVPQLLFYNHAYAVVDRQTADAVEHSAYLRDFASFEVRTTTGGGVTWTGRYLKGRETYLELFGVGDLPGTDGQFGSAGTAVSTEHAGDLGTVRQRLQDQGVTPVDYRQTRDFGDGAPVPWFDTVRAAPAYQAYDGWAMEYLPEYFADPRSNTEPASSPDDVSRERYLPDDYQNHLMRDVAAIRIGVTAADLAITVPVLKAGGFKVVTLSDGSVVASGGGTTIRYDVVPRERAGLKQVVFTLNRSVPLHVEQIGQSNLVVGPGSIAVWTFTGTA</sequence>
<comment type="caution">
    <text evidence="2">The sequence shown here is derived from an EMBL/GenBank/DDBJ whole genome shotgun (WGS) entry which is preliminary data.</text>
</comment>
<accession>A0ABQ3IEU6</accession>
<feature type="signal peptide" evidence="1">
    <location>
        <begin position="1"/>
        <end position="24"/>
    </location>
</feature>
<keyword evidence="3" id="KW-1185">Reference proteome</keyword>
<dbReference type="Proteomes" id="UP000605897">
    <property type="component" value="Unassembled WGS sequence"/>
</dbReference>
<gene>
    <name evidence="2" type="ORF">GCM10017786_04990</name>
</gene>